<dbReference type="InterPro" id="IPR013783">
    <property type="entry name" value="Ig-like_fold"/>
</dbReference>
<dbReference type="Proteomes" id="UP000248598">
    <property type="component" value="Chromosome 1"/>
</dbReference>
<dbReference type="PROSITE" id="PS00198">
    <property type="entry name" value="4FE4S_FER_1"/>
    <property type="match status" value="1"/>
</dbReference>
<evidence type="ECO:0000256" key="1">
    <source>
        <dbReference type="ARBA" id="ARBA00022448"/>
    </source>
</evidence>
<dbReference type="InterPro" id="IPR051684">
    <property type="entry name" value="Electron_Trans/Redox"/>
</dbReference>
<dbReference type="Pfam" id="PF11614">
    <property type="entry name" value="FixG_C"/>
    <property type="match status" value="1"/>
</dbReference>
<sequence>MSTESPKKPPVKEQTIQLYQGAKRIHPKLAKGRFANIRIFMIVATQLFFYGMPWISWDGRQAVWFDILGRHFYIFSLVFEPADLLYLTGLLIVSAFGLFWWTTVAGRLWCGYSCPQTVYTEIMLWIDHLVEGDRNKRLKLDKEPWNARKIRIKAIKYTLIFVVAAWTGITFAGWFTPIRDFVPAIFNGTAGSVALGTAAFYGMVTWLFGHIMREQVCLHMCPYARFQSAMFDHDTLVISYDEERGEPRGARKKNAEHNDMGDCINCTACVQVCPTGIDIRNGLQYQCIGCAACIDACDEIMDKMGYPRGLIRYTTEAVLKHEYTDADIKKHLLRPKVVGYGGMLLAAIIALLVGIATRQTMQIDVIKDRGVMVRENKEGMLENAYNLSISNASDKPQIVTADVTGFKDIRLTGLPENGVLVPAGQIITVPVQVATQPEYADKGSHPIVFTFHYRTEGQPATEARDIEEQSIFIGE</sequence>
<dbReference type="RefSeq" id="WP_003787256.1">
    <property type="nucleotide sequence ID" value="NZ_CP045141.1"/>
</dbReference>
<dbReference type="Pfam" id="PF13746">
    <property type="entry name" value="Fer4_18"/>
    <property type="match status" value="1"/>
</dbReference>
<dbReference type="GeneID" id="93261425"/>
<protein>
    <submittedName>
        <fullName evidence="9">Quinol dehydrogenase membrane component</fullName>
    </submittedName>
</protein>
<organism evidence="9 10">
    <name type="scientific">Kingella kingae</name>
    <dbReference type="NCBI Taxonomy" id="504"/>
    <lineage>
        <taxon>Bacteria</taxon>
        <taxon>Pseudomonadati</taxon>
        <taxon>Pseudomonadota</taxon>
        <taxon>Betaproteobacteria</taxon>
        <taxon>Neisseriales</taxon>
        <taxon>Neisseriaceae</taxon>
        <taxon>Kingella</taxon>
    </lineage>
</organism>
<feature type="transmembrane region" description="Helical" evidence="7">
    <location>
        <begin position="72"/>
        <end position="101"/>
    </location>
</feature>
<dbReference type="SUPFAM" id="SSF54862">
    <property type="entry name" value="4Fe-4S ferredoxins"/>
    <property type="match status" value="1"/>
</dbReference>
<keyword evidence="2" id="KW-0004">4Fe-4S</keyword>
<dbReference type="InterPro" id="IPR032879">
    <property type="entry name" value="FixG_C"/>
</dbReference>
<evidence type="ECO:0000313" key="9">
    <source>
        <dbReference type="EMBL" id="SQH23946.1"/>
    </source>
</evidence>
<keyword evidence="7" id="KW-0472">Membrane</keyword>
<evidence type="ECO:0000256" key="7">
    <source>
        <dbReference type="SAM" id="Phobius"/>
    </source>
</evidence>
<dbReference type="PANTHER" id="PTHR30176">
    <property type="entry name" value="FERREDOXIN-TYPE PROTEIN NAPH"/>
    <property type="match status" value="1"/>
</dbReference>
<keyword evidence="5" id="KW-0408">Iron</keyword>
<dbReference type="Gene3D" id="3.30.70.20">
    <property type="match status" value="1"/>
</dbReference>
<dbReference type="PROSITE" id="PS51379">
    <property type="entry name" value="4FE4S_FER_2"/>
    <property type="match status" value="1"/>
</dbReference>
<accession>A0AAX2J009</accession>
<dbReference type="AlphaFoldDB" id="A0AAX2J009"/>
<feature type="transmembrane region" description="Helical" evidence="7">
    <location>
        <begin position="34"/>
        <end position="52"/>
    </location>
</feature>
<dbReference type="GO" id="GO:0005886">
    <property type="term" value="C:plasma membrane"/>
    <property type="evidence" value="ECO:0007669"/>
    <property type="project" value="TreeGrafter"/>
</dbReference>
<feature type="transmembrane region" description="Helical" evidence="7">
    <location>
        <begin position="181"/>
        <end position="204"/>
    </location>
</feature>
<evidence type="ECO:0000256" key="5">
    <source>
        <dbReference type="ARBA" id="ARBA00023004"/>
    </source>
</evidence>
<evidence type="ECO:0000313" key="10">
    <source>
        <dbReference type="Proteomes" id="UP000248598"/>
    </source>
</evidence>
<keyword evidence="7" id="KW-1133">Transmembrane helix</keyword>
<dbReference type="GO" id="GO:0051539">
    <property type="term" value="F:4 iron, 4 sulfur cluster binding"/>
    <property type="evidence" value="ECO:0007669"/>
    <property type="project" value="UniProtKB-KW"/>
</dbReference>
<dbReference type="Gene3D" id="2.60.40.10">
    <property type="entry name" value="Immunoglobulins"/>
    <property type="match status" value="1"/>
</dbReference>
<keyword evidence="4" id="KW-0249">Electron transport</keyword>
<dbReference type="GO" id="GO:0046872">
    <property type="term" value="F:metal ion binding"/>
    <property type="evidence" value="ECO:0007669"/>
    <property type="project" value="UniProtKB-KW"/>
</dbReference>
<dbReference type="EMBL" id="LS483426">
    <property type="protein sequence ID" value="SQH23946.1"/>
    <property type="molecule type" value="Genomic_DNA"/>
</dbReference>
<keyword evidence="3" id="KW-0479">Metal-binding</keyword>
<keyword evidence="6" id="KW-0411">Iron-sulfur</keyword>
<feature type="domain" description="4Fe-4S ferredoxin-type" evidence="8">
    <location>
        <begin position="253"/>
        <end position="282"/>
    </location>
</feature>
<keyword evidence="1" id="KW-0813">Transport</keyword>
<feature type="transmembrane region" description="Helical" evidence="7">
    <location>
        <begin position="157"/>
        <end position="175"/>
    </location>
</feature>
<dbReference type="FunFam" id="1.10.1060.10:FF:000015">
    <property type="entry name" value="Cytochrome c oxidase accessory protein CcoG"/>
    <property type="match status" value="1"/>
</dbReference>
<feature type="transmembrane region" description="Helical" evidence="7">
    <location>
        <begin position="337"/>
        <end position="357"/>
    </location>
</feature>
<evidence type="ECO:0000256" key="4">
    <source>
        <dbReference type="ARBA" id="ARBA00022982"/>
    </source>
</evidence>
<dbReference type="NCBIfam" id="TIGR02745">
    <property type="entry name" value="ccoG_rdxA_fixG"/>
    <property type="match status" value="1"/>
</dbReference>
<evidence type="ECO:0000259" key="8">
    <source>
        <dbReference type="PROSITE" id="PS51379"/>
    </source>
</evidence>
<evidence type="ECO:0000256" key="3">
    <source>
        <dbReference type="ARBA" id="ARBA00022723"/>
    </source>
</evidence>
<dbReference type="Pfam" id="PF12801">
    <property type="entry name" value="Fer4_5"/>
    <property type="match status" value="1"/>
</dbReference>
<gene>
    <name evidence="9" type="ORF">NCTC10529_00090</name>
</gene>
<dbReference type="InterPro" id="IPR017900">
    <property type="entry name" value="4Fe4S_Fe_S_CS"/>
</dbReference>
<keyword evidence="7" id="KW-0812">Transmembrane</keyword>
<reference evidence="9 10" key="1">
    <citation type="submission" date="2018-06" db="EMBL/GenBank/DDBJ databases">
        <authorList>
            <consortium name="Pathogen Informatics"/>
            <person name="Doyle S."/>
        </authorList>
    </citation>
    <scope>NUCLEOTIDE SEQUENCE [LARGE SCALE GENOMIC DNA]</scope>
    <source>
        <strain evidence="9 10">NCTC10529</strain>
    </source>
</reference>
<dbReference type="InterPro" id="IPR014116">
    <property type="entry name" value="Cyt_c_oxidase_cbb3_FixG"/>
</dbReference>
<name>A0AAX2J009_KINKI</name>
<dbReference type="PANTHER" id="PTHR30176:SF3">
    <property type="entry name" value="FERREDOXIN-TYPE PROTEIN NAPH"/>
    <property type="match status" value="1"/>
</dbReference>
<proteinExistence type="predicted"/>
<dbReference type="InterPro" id="IPR017896">
    <property type="entry name" value="4Fe4S_Fe-S-bd"/>
</dbReference>
<evidence type="ECO:0000256" key="2">
    <source>
        <dbReference type="ARBA" id="ARBA00022485"/>
    </source>
</evidence>
<evidence type="ECO:0000256" key="6">
    <source>
        <dbReference type="ARBA" id="ARBA00023014"/>
    </source>
</evidence>